<feature type="domain" description="MmeI-like C-terminal" evidence="8">
    <location>
        <begin position="864"/>
        <end position="937"/>
    </location>
</feature>
<accession>A0A174FDL9</accession>
<dbReference type="PANTHER" id="PTHR33841:SF1">
    <property type="entry name" value="DNA METHYLTRANSFERASE A"/>
    <property type="match status" value="1"/>
</dbReference>
<dbReference type="Gene3D" id="3.40.50.150">
    <property type="entry name" value="Vaccinia Virus protein VP39"/>
    <property type="match status" value="1"/>
</dbReference>
<evidence type="ECO:0000256" key="4">
    <source>
        <dbReference type="ARBA" id="ARBA00047942"/>
    </source>
</evidence>
<evidence type="ECO:0000313" key="10">
    <source>
        <dbReference type="EMBL" id="CUO46926.1"/>
    </source>
</evidence>
<dbReference type="InterPro" id="IPR046819">
    <property type="entry name" value="MmeI_hel"/>
</dbReference>
<gene>
    <name evidence="10" type="ORF">ERS852450_01853</name>
</gene>
<dbReference type="PRINTS" id="PR00507">
    <property type="entry name" value="N12N6MTFRASE"/>
</dbReference>
<dbReference type="EMBL" id="CYZL01000015">
    <property type="protein sequence ID" value="CUO46926.1"/>
    <property type="molecule type" value="Genomic_DNA"/>
</dbReference>
<dbReference type="InterPro" id="IPR046820">
    <property type="entry name" value="MmeI_TRD"/>
</dbReference>
<dbReference type="GO" id="GO:0009007">
    <property type="term" value="F:site-specific DNA-methyltransferase (adenine-specific) activity"/>
    <property type="evidence" value="ECO:0007669"/>
    <property type="project" value="UniProtKB-EC"/>
</dbReference>
<evidence type="ECO:0000259" key="6">
    <source>
        <dbReference type="Pfam" id="PF20465"/>
    </source>
</evidence>
<keyword evidence="3 10" id="KW-0808">Transferase</keyword>
<protein>
    <recommendedName>
        <fullName evidence="1">site-specific DNA-methyltransferase (adenine-specific)</fullName>
        <ecNumber evidence="1">2.1.1.72</ecNumber>
    </recommendedName>
</protein>
<evidence type="ECO:0000313" key="11">
    <source>
        <dbReference type="Proteomes" id="UP000095679"/>
    </source>
</evidence>
<dbReference type="Proteomes" id="UP000095679">
    <property type="component" value="Unassembled WGS sequence"/>
</dbReference>
<dbReference type="PANTHER" id="PTHR33841">
    <property type="entry name" value="DNA METHYLTRANSFERASE YEEA-RELATED"/>
    <property type="match status" value="1"/>
</dbReference>
<comment type="catalytic activity">
    <reaction evidence="4">
        <text>a 2'-deoxyadenosine in DNA + S-adenosyl-L-methionine = an N(6)-methyl-2'-deoxyadenosine in DNA + S-adenosyl-L-homocysteine + H(+)</text>
        <dbReference type="Rhea" id="RHEA:15197"/>
        <dbReference type="Rhea" id="RHEA-COMP:12418"/>
        <dbReference type="Rhea" id="RHEA-COMP:12419"/>
        <dbReference type="ChEBI" id="CHEBI:15378"/>
        <dbReference type="ChEBI" id="CHEBI:57856"/>
        <dbReference type="ChEBI" id="CHEBI:59789"/>
        <dbReference type="ChEBI" id="CHEBI:90615"/>
        <dbReference type="ChEBI" id="CHEBI:90616"/>
        <dbReference type="EC" id="2.1.1.72"/>
    </reaction>
</comment>
<sequence length="939" mass="108923">MTGSEQREAARQFINRWRGKGKEDEDGRSYWIELLSNVFGVENVTERIDFEKKVVVDGNTKRIDVYIPETRVIIEQKSLNVPLNKKIRNSGDIDLTPFEQADRYNSKLIFDERARWIVTCNFAEIWIYDMNEKQPEPTKIMLEELQTKYSLLDFLIEKEVQKISHEMEVSIKAGDIVGLLYNAFLKQYKIPEEKKNETAVEKEKREHKLKSLNALCVRLVFCLYAEDAGIFGEKHNMFHDYLARYEARDCRRALIELFKVLDTEEEDREDYLEEELVDFPYVNGGLFADESVEIPQFTEEIRELLLTKASEEFNWRDISPTIFGAVFESTLNPETRRSGGMHYTSIENIHKVIDPLFLDELQEEFETIQAYKTLNVKRKKLMDFQEKLAHLKFLDPACGSGNFLTETYLSLRRLENKVLRVLYGEGQGVLGVAASDIIKVSIQQFYGIEINDFAVTVAKTALWIAESQMLDETKNIIYGLDGDFLPLKTYVNITEGNALKIDWNSVVSANELSYIMGNPPFVGHKNVSIEQKEDMKRIFNNKQGRLDYVSAWYLLASRYIQNSKIECGFVSTNTVVQGTHLESLWYTLLNNYHLKINFAYNTFKWESEASQKAAVFCVIIGFSLVDKKEKLLFDSFDQNAANGRIVDYISPYLDDKYTVVIRSRNKPISDRQPMVYGNIPRDGGFYTFTEDEKEEFLREEPNAAKFMYRFLGSKEYINNTQRWILFLKDAEPKELRTLPKVMERIQAVKDFRLSSKAKEIRKFAETPTLFAQQTQPVGEPFVIVPIVSSSRRRYIPMGYVDGDTIVNNRVFLIPNADLFMFGILNSNVHNAWMRKVAVRLKNDYSYSKDLVYNTFPIPELTVEHKKNISETAKSILDARAFYPNSSLADLYDPLLMPIELRKAHIANDKAVMAAYGFSLKMSEEDCVEELMKLYQKMIL</sequence>
<dbReference type="EC" id="2.1.1.72" evidence="1"/>
<reference evidence="10 11" key="1">
    <citation type="submission" date="2015-09" db="EMBL/GenBank/DDBJ databases">
        <authorList>
            <consortium name="Pathogen Informatics"/>
        </authorList>
    </citation>
    <scope>NUCLEOTIDE SEQUENCE [LARGE SCALE GENOMIC DNA]</scope>
    <source>
        <strain evidence="10 11">2789STDY5834835</strain>
    </source>
</reference>
<dbReference type="Pfam" id="PF20464">
    <property type="entry name" value="MmeI_N"/>
    <property type="match status" value="1"/>
</dbReference>
<feature type="domain" description="MmeI-like target recognition" evidence="7">
    <location>
        <begin position="658"/>
        <end position="860"/>
    </location>
</feature>
<organism evidence="10 11">
    <name type="scientific">Anaerobutyricum hallii</name>
    <dbReference type="NCBI Taxonomy" id="39488"/>
    <lineage>
        <taxon>Bacteria</taxon>
        <taxon>Bacillati</taxon>
        <taxon>Bacillota</taxon>
        <taxon>Clostridia</taxon>
        <taxon>Lachnospirales</taxon>
        <taxon>Lachnospiraceae</taxon>
        <taxon>Anaerobutyricum</taxon>
    </lineage>
</organism>
<dbReference type="AlphaFoldDB" id="A0A174FDL9"/>
<proteinExistence type="predicted"/>
<dbReference type="Pfam" id="PF20466">
    <property type="entry name" value="MmeI_TRD"/>
    <property type="match status" value="1"/>
</dbReference>
<evidence type="ECO:0000256" key="2">
    <source>
        <dbReference type="ARBA" id="ARBA00022603"/>
    </source>
</evidence>
<evidence type="ECO:0000259" key="5">
    <source>
        <dbReference type="Pfam" id="PF20464"/>
    </source>
</evidence>
<evidence type="ECO:0000256" key="3">
    <source>
        <dbReference type="ARBA" id="ARBA00022679"/>
    </source>
</evidence>
<dbReference type="InterPro" id="IPR046816">
    <property type="entry name" value="MmeI_Mtase"/>
</dbReference>
<evidence type="ECO:0000259" key="8">
    <source>
        <dbReference type="Pfam" id="PF20467"/>
    </source>
</evidence>
<name>A0A174FDL9_9FIRM</name>
<dbReference type="Pfam" id="PF20465">
    <property type="entry name" value="MmeI_hel"/>
    <property type="match status" value="1"/>
</dbReference>
<dbReference type="InterPro" id="IPR046818">
    <property type="entry name" value="MmeI_C"/>
</dbReference>
<feature type="domain" description="MmeI-like DNA-methyltransferase" evidence="9">
    <location>
        <begin position="376"/>
        <end position="633"/>
    </location>
</feature>
<dbReference type="InterPro" id="IPR029063">
    <property type="entry name" value="SAM-dependent_MTases_sf"/>
</dbReference>
<dbReference type="Pfam" id="PF20473">
    <property type="entry name" value="MmeI_Mtase"/>
    <property type="match status" value="1"/>
</dbReference>
<feature type="domain" description="MmeI-like helicase spacer" evidence="6">
    <location>
        <begin position="211"/>
        <end position="287"/>
    </location>
</feature>
<evidence type="ECO:0000259" key="7">
    <source>
        <dbReference type="Pfam" id="PF20466"/>
    </source>
</evidence>
<dbReference type="GO" id="GO:0032259">
    <property type="term" value="P:methylation"/>
    <property type="evidence" value="ECO:0007669"/>
    <property type="project" value="UniProtKB-KW"/>
</dbReference>
<dbReference type="InterPro" id="IPR050953">
    <property type="entry name" value="N4_N6_ade-DNA_methylase"/>
</dbReference>
<dbReference type="Pfam" id="PF20467">
    <property type="entry name" value="MmeI_C"/>
    <property type="match status" value="1"/>
</dbReference>
<evidence type="ECO:0000259" key="9">
    <source>
        <dbReference type="Pfam" id="PF20473"/>
    </source>
</evidence>
<dbReference type="SUPFAM" id="SSF53335">
    <property type="entry name" value="S-adenosyl-L-methionine-dependent methyltransferases"/>
    <property type="match status" value="1"/>
</dbReference>
<dbReference type="RefSeq" id="WP_055298878.1">
    <property type="nucleotide sequence ID" value="NZ_BLYK01000078.1"/>
</dbReference>
<evidence type="ECO:0000256" key="1">
    <source>
        <dbReference type="ARBA" id="ARBA00011900"/>
    </source>
</evidence>
<feature type="domain" description="MmeI-like N-terminal" evidence="5">
    <location>
        <begin position="9"/>
        <end position="187"/>
    </location>
</feature>
<dbReference type="InterPro" id="IPR046817">
    <property type="entry name" value="MmeI_N"/>
</dbReference>
<keyword evidence="2 10" id="KW-0489">Methyltransferase</keyword>